<dbReference type="RefSeq" id="WP_215784552.1">
    <property type="nucleotide sequence ID" value="NZ_JAHKKG010000001.1"/>
</dbReference>
<dbReference type="InterPro" id="IPR017961">
    <property type="entry name" value="DNA_pol_Y-fam_little_finger"/>
</dbReference>
<keyword evidence="4" id="KW-0235">DNA replication</keyword>
<keyword evidence="4" id="KW-0227">DNA damage</keyword>
<dbReference type="InterPro" id="IPR022880">
    <property type="entry name" value="DNApol_IV"/>
</dbReference>
<feature type="binding site" evidence="4">
    <location>
        <position position="103"/>
    </location>
    <ligand>
        <name>Mg(2+)</name>
        <dbReference type="ChEBI" id="CHEBI:18420"/>
    </ligand>
</feature>
<dbReference type="NCBIfam" id="NF003015">
    <property type="entry name" value="PRK03858.1"/>
    <property type="match status" value="1"/>
</dbReference>
<dbReference type="CDD" id="cd03586">
    <property type="entry name" value="PolY_Pol_IV_kappa"/>
    <property type="match status" value="1"/>
</dbReference>
<evidence type="ECO:0000313" key="7">
    <source>
        <dbReference type="Proteomes" id="UP001519654"/>
    </source>
</evidence>
<dbReference type="InterPro" id="IPR001126">
    <property type="entry name" value="UmuC"/>
</dbReference>
<comment type="subunit">
    <text evidence="4">Monomer.</text>
</comment>
<sequence>MFYSARVAILHADLDAFYASVEQRDDPALRGRPVLVGGGVVLAASYEAKALGVRTPMGISQARALCPRAVVVPPRMKAYSTASKAVFEIFRDTTPLVEGISIDEAFLDVGGLLRVSGTPREIAARLRAEVRAQVGLPITVGIAGTKFLAKVASAVGKPDGLLEVPAGGEIAFLHPLPVERLWGVGPVTSAKLRSSRVNTVGDVARIGEAALVSMLGPGYGRHLYALAHNRDPRRVRVGHRRGSIGAQCALGRRPRPFAEVEATLDALVDRVTRRMRSAHRAGRTVTLRLRFDDFGRATRSRSLLTATMQTRQIQETARQLLTEARELIAERGLTLVGVAVSNLDGDGHYQPSLFDEADDDRLDVAMDAVRDRFGSSSLTRAATIGRDLSPSVPILPD</sequence>
<comment type="catalytic activity">
    <reaction evidence="3 4">
        <text>DNA(n) + a 2'-deoxyribonucleoside 5'-triphosphate = DNA(n+1) + diphosphate</text>
        <dbReference type="Rhea" id="RHEA:22508"/>
        <dbReference type="Rhea" id="RHEA-COMP:17339"/>
        <dbReference type="Rhea" id="RHEA-COMP:17340"/>
        <dbReference type="ChEBI" id="CHEBI:33019"/>
        <dbReference type="ChEBI" id="CHEBI:61560"/>
        <dbReference type="ChEBI" id="CHEBI:173112"/>
        <dbReference type="EC" id="2.7.7.7"/>
    </reaction>
</comment>
<dbReference type="HAMAP" id="MF_01113">
    <property type="entry name" value="DNApol_IV"/>
    <property type="match status" value="1"/>
</dbReference>
<gene>
    <name evidence="4 6" type="primary">dinB</name>
    <name evidence="6" type="ORF">KOI35_03820</name>
</gene>
<feature type="site" description="Substrate discrimination" evidence="4">
    <location>
        <position position="18"/>
    </location>
</feature>
<feature type="active site" evidence="4">
    <location>
        <position position="104"/>
    </location>
</feature>
<dbReference type="InterPro" id="IPR043502">
    <property type="entry name" value="DNA/RNA_pol_sf"/>
</dbReference>
<dbReference type="Pfam" id="PF00817">
    <property type="entry name" value="IMS"/>
    <property type="match status" value="1"/>
</dbReference>
<comment type="subcellular location">
    <subcellularLocation>
        <location evidence="4">Cytoplasm</location>
    </subcellularLocation>
</comment>
<keyword evidence="4 6" id="KW-0548">Nucleotidyltransferase</keyword>
<keyword evidence="4" id="KW-0479">Metal-binding</keyword>
<name>A0ABS5YKZ6_9ACTN</name>
<dbReference type="InterPro" id="IPR036775">
    <property type="entry name" value="DNA_pol_Y-fam_lit_finger_sf"/>
</dbReference>
<dbReference type="Gene3D" id="3.30.1490.100">
    <property type="entry name" value="DNA polymerase, Y-family, little finger domain"/>
    <property type="match status" value="1"/>
</dbReference>
<dbReference type="PANTHER" id="PTHR11076:SF33">
    <property type="entry name" value="DNA POLYMERASE KAPPA"/>
    <property type="match status" value="1"/>
</dbReference>
<dbReference type="InterPro" id="IPR050116">
    <property type="entry name" value="DNA_polymerase-Y"/>
</dbReference>
<dbReference type="PANTHER" id="PTHR11076">
    <property type="entry name" value="DNA REPAIR POLYMERASE UMUC / TRANSFERASE FAMILY MEMBER"/>
    <property type="match status" value="1"/>
</dbReference>
<proteinExistence type="inferred from homology"/>
<comment type="cofactor">
    <cofactor evidence="4">
        <name>Mg(2+)</name>
        <dbReference type="ChEBI" id="CHEBI:18420"/>
    </cofactor>
    <text evidence="4">Binds 2 magnesium ions per subunit.</text>
</comment>
<comment type="function">
    <text evidence="2 4">Poorly processive, error-prone DNA polymerase involved in untargeted mutagenesis. Copies undamaged DNA at stalled replication forks, which arise in vivo from mismatched or misaligned primer ends. These misaligned primers can be extended by PolIV. Exhibits no 3'-5' exonuclease (proofreading) activity. May be involved in translesional synthesis, in conjunction with the beta clamp from PolIII.</text>
</comment>
<dbReference type="PROSITE" id="PS50173">
    <property type="entry name" value="UMUC"/>
    <property type="match status" value="1"/>
</dbReference>
<dbReference type="Proteomes" id="UP001519654">
    <property type="component" value="Unassembled WGS sequence"/>
</dbReference>
<keyword evidence="4" id="KW-0515">Mutator protein</keyword>
<evidence type="ECO:0000256" key="3">
    <source>
        <dbReference type="ARBA" id="ARBA00049244"/>
    </source>
</evidence>
<keyword evidence="4" id="KW-0963">Cytoplasm</keyword>
<evidence type="ECO:0000313" key="6">
    <source>
        <dbReference type="EMBL" id="MBU2662625.1"/>
    </source>
</evidence>
<dbReference type="SUPFAM" id="SSF56672">
    <property type="entry name" value="DNA/RNA polymerases"/>
    <property type="match status" value="1"/>
</dbReference>
<dbReference type="Pfam" id="PF11798">
    <property type="entry name" value="IMS_HHH"/>
    <property type="match status" value="1"/>
</dbReference>
<dbReference type="SUPFAM" id="SSF100879">
    <property type="entry name" value="Lesion bypass DNA polymerase (Y-family), little finger domain"/>
    <property type="match status" value="1"/>
</dbReference>
<protein>
    <recommendedName>
        <fullName evidence="4">DNA polymerase IV</fullName>
        <shortName evidence="4">Pol IV</shortName>
        <ecNumber evidence="4">2.7.7.7</ecNumber>
    </recommendedName>
</protein>
<keyword evidence="4" id="KW-0239">DNA-directed DNA polymerase</keyword>
<reference evidence="6 7" key="1">
    <citation type="submission" date="2021-06" db="EMBL/GenBank/DDBJ databases">
        <title>Actinoplanes lichenicola sp. nov., and Actinoplanes ovalisporus sp. nov., isolated from lichen in Thailand.</title>
        <authorList>
            <person name="Saeng-In P."/>
            <person name="Kanchanasin P."/>
            <person name="Yuki M."/>
            <person name="Kudo T."/>
            <person name="Ohkuma M."/>
            <person name="Phongsopitanun W."/>
            <person name="Tanasupawat S."/>
        </authorList>
    </citation>
    <scope>NUCLEOTIDE SEQUENCE [LARGE SCALE GENOMIC DNA]</scope>
    <source>
        <strain evidence="6 7">NBRC 110975</strain>
    </source>
</reference>
<keyword evidence="4" id="KW-0234">DNA repair</keyword>
<dbReference type="GO" id="GO:0003887">
    <property type="term" value="F:DNA-directed DNA polymerase activity"/>
    <property type="evidence" value="ECO:0007669"/>
    <property type="project" value="UniProtKB-EC"/>
</dbReference>
<dbReference type="Gene3D" id="1.10.150.20">
    <property type="entry name" value="5' to 3' exonuclease, C-terminal subdomain"/>
    <property type="match status" value="1"/>
</dbReference>
<evidence type="ECO:0000259" key="5">
    <source>
        <dbReference type="PROSITE" id="PS50173"/>
    </source>
</evidence>
<dbReference type="Pfam" id="PF11799">
    <property type="entry name" value="IMS_C"/>
    <property type="match status" value="1"/>
</dbReference>
<evidence type="ECO:0000256" key="4">
    <source>
        <dbReference type="HAMAP-Rule" id="MF_01113"/>
    </source>
</evidence>
<dbReference type="Gene3D" id="3.40.1170.60">
    <property type="match status" value="1"/>
</dbReference>
<keyword evidence="4" id="KW-0238">DNA-binding</keyword>
<evidence type="ECO:0000256" key="1">
    <source>
        <dbReference type="ARBA" id="ARBA00010945"/>
    </source>
</evidence>
<keyword evidence="4 6" id="KW-0808">Transferase</keyword>
<dbReference type="InterPro" id="IPR043128">
    <property type="entry name" value="Rev_trsase/Diguanyl_cyclase"/>
</dbReference>
<dbReference type="Gene3D" id="3.30.70.270">
    <property type="match status" value="1"/>
</dbReference>
<accession>A0ABS5YKZ6</accession>
<dbReference type="EC" id="2.7.7.7" evidence="4"/>
<feature type="domain" description="UmuC" evidence="5">
    <location>
        <begin position="9"/>
        <end position="185"/>
    </location>
</feature>
<organism evidence="6 7">
    <name type="scientific">Paractinoplanes bogorensis</name>
    <dbReference type="NCBI Taxonomy" id="1610840"/>
    <lineage>
        <taxon>Bacteria</taxon>
        <taxon>Bacillati</taxon>
        <taxon>Actinomycetota</taxon>
        <taxon>Actinomycetes</taxon>
        <taxon>Micromonosporales</taxon>
        <taxon>Micromonosporaceae</taxon>
        <taxon>Paractinoplanes</taxon>
    </lineage>
</organism>
<dbReference type="EMBL" id="JAHKKG010000001">
    <property type="protein sequence ID" value="MBU2662625.1"/>
    <property type="molecule type" value="Genomic_DNA"/>
</dbReference>
<comment type="caution">
    <text evidence="6">The sequence shown here is derived from an EMBL/GenBank/DDBJ whole genome shotgun (WGS) entry which is preliminary data.</text>
</comment>
<keyword evidence="4" id="KW-0460">Magnesium</keyword>
<keyword evidence="7" id="KW-1185">Reference proteome</keyword>
<comment type="similarity">
    <text evidence="1 4">Belongs to the DNA polymerase type-Y family.</text>
</comment>
<dbReference type="NCBIfam" id="NF002677">
    <property type="entry name" value="PRK02406.1"/>
    <property type="match status" value="1"/>
</dbReference>
<dbReference type="InterPro" id="IPR024728">
    <property type="entry name" value="PolY_HhH_motif"/>
</dbReference>
<feature type="binding site" evidence="4">
    <location>
        <position position="13"/>
    </location>
    <ligand>
        <name>Mg(2+)</name>
        <dbReference type="ChEBI" id="CHEBI:18420"/>
    </ligand>
</feature>
<evidence type="ECO:0000256" key="2">
    <source>
        <dbReference type="ARBA" id="ARBA00025589"/>
    </source>
</evidence>